<protein>
    <recommendedName>
        <fullName evidence="1">VWFA domain-containing protein</fullName>
    </recommendedName>
</protein>
<dbReference type="EMBL" id="HACG01042843">
    <property type="protein sequence ID" value="CEK89708.1"/>
    <property type="molecule type" value="Transcribed_RNA"/>
</dbReference>
<name>A0A0B7B9I1_9EUPU</name>
<feature type="non-terminal residue" evidence="2">
    <location>
        <position position="1"/>
    </location>
</feature>
<dbReference type="AlphaFoldDB" id="A0A0B7B9I1"/>
<dbReference type="InterPro" id="IPR002035">
    <property type="entry name" value="VWF_A"/>
</dbReference>
<accession>A0A0B7B9I1</accession>
<dbReference type="PANTHER" id="PTHR24020:SF87">
    <property type="entry name" value="COLLAGEN ALPHA-1(VI) CHAIN-LIKE"/>
    <property type="match status" value="1"/>
</dbReference>
<evidence type="ECO:0000259" key="1">
    <source>
        <dbReference type="PROSITE" id="PS50234"/>
    </source>
</evidence>
<dbReference type="InterPro" id="IPR036465">
    <property type="entry name" value="vWFA_dom_sf"/>
</dbReference>
<organism evidence="2">
    <name type="scientific">Arion vulgaris</name>
    <dbReference type="NCBI Taxonomy" id="1028688"/>
    <lineage>
        <taxon>Eukaryota</taxon>
        <taxon>Metazoa</taxon>
        <taxon>Spiralia</taxon>
        <taxon>Lophotrochozoa</taxon>
        <taxon>Mollusca</taxon>
        <taxon>Gastropoda</taxon>
        <taxon>Heterobranchia</taxon>
        <taxon>Euthyneura</taxon>
        <taxon>Panpulmonata</taxon>
        <taxon>Eupulmonata</taxon>
        <taxon>Stylommatophora</taxon>
        <taxon>Helicina</taxon>
        <taxon>Arionoidea</taxon>
        <taxon>Arionidae</taxon>
        <taxon>Arion</taxon>
    </lineage>
</organism>
<dbReference type="Gene3D" id="3.40.50.410">
    <property type="entry name" value="von Willebrand factor, type A domain"/>
    <property type="match status" value="1"/>
</dbReference>
<feature type="domain" description="VWFA" evidence="1">
    <location>
        <begin position="59"/>
        <end position="168"/>
    </location>
</feature>
<reference evidence="2" key="1">
    <citation type="submission" date="2014-12" db="EMBL/GenBank/DDBJ databases">
        <title>Insight into the proteome of Arion vulgaris.</title>
        <authorList>
            <person name="Aradska J."/>
            <person name="Bulat T."/>
            <person name="Smidak R."/>
            <person name="Sarate P."/>
            <person name="Gangsoo J."/>
            <person name="Sialana F."/>
            <person name="Bilban M."/>
            <person name="Lubec G."/>
        </authorList>
    </citation>
    <scope>NUCLEOTIDE SEQUENCE</scope>
    <source>
        <tissue evidence="2">Skin</tissue>
    </source>
</reference>
<sequence length="168" mass="19161">ASLPADTNINFFKKYSSIAEQDAINFIYSTIPALQVVPPKIQTSTRGTSTKDNNEDSIDVVLILDSFVDSRIFEWIRSFVRDFILELDIDSGQWRIGVFTIASGNKVDFQLNRYIYRAETIEAVNRIRHQNIRGRPDVAGAFDYVRSTMFTSTNGDRPQARNFVILLT</sequence>
<dbReference type="PROSITE" id="PS50234">
    <property type="entry name" value="VWFA"/>
    <property type="match status" value="1"/>
</dbReference>
<dbReference type="PANTHER" id="PTHR24020">
    <property type="entry name" value="COLLAGEN ALPHA"/>
    <property type="match status" value="1"/>
</dbReference>
<feature type="non-terminal residue" evidence="2">
    <location>
        <position position="168"/>
    </location>
</feature>
<proteinExistence type="predicted"/>
<dbReference type="Pfam" id="PF00092">
    <property type="entry name" value="VWA"/>
    <property type="match status" value="1"/>
</dbReference>
<evidence type="ECO:0000313" key="2">
    <source>
        <dbReference type="EMBL" id="CEK89708.1"/>
    </source>
</evidence>
<dbReference type="SUPFAM" id="SSF53300">
    <property type="entry name" value="vWA-like"/>
    <property type="match status" value="1"/>
</dbReference>
<gene>
    <name evidence="2" type="primary">ORF172504</name>
</gene>
<dbReference type="InterPro" id="IPR050525">
    <property type="entry name" value="ECM_Assembly_Org"/>
</dbReference>